<feature type="compositionally biased region" description="Polar residues" evidence="1">
    <location>
        <begin position="37"/>
        <end position="53"/>
    </location>
</feature>
<evidence type="ECO:0000313" key="3">
    <source>
        <dbReference type="Proteomes" id="UP000688947"/>
    </source>
</evidence>
<sequence length="717" mass="81658">MEKEPTKRVLTAAEKRAARRARVLQSGESRLKLLKGQISSLKTPADTNESLEQQLDDGVDELLASDSEPAEPPTELKIPPRVDPAQRRRDAAARRHRKEQMVQEMLSNKAPANEVKEQETPTDQENSQKLPEALVSPSTATEPTFSRHSTALKLHSLEEKLVLLLIVAAAVYTALCMDLRSIAASLAADDQLFVSYQDLITRGVPMESIRQQFEREQVEPEMRQKLEHLLTQQLKVEAMETRTSSSGWLPDVADLGFFFTSLATHPPIVLCVLLVRLLVSTGAKTLHTALDLPDVKNPQEGDLGFLANMALSSRPVLKEFLVKGRKSLDDVFVFIFALVVFVATHESSSNDKNNGGALVNVSTPVFKQEKFPAIVLPSATIEDLQRFIVSQWTISKSPFAKLPLDEHFYTFKGRILRLDGTLDGYYILNNDTIYLRFASLGKICDPWAMSTSELRIELKARNAYEINLQPEQLTLIMKESRMRRLQQATRKEETEQVQSITKELAQLHQQRVKNRNYLTPNEHPIERPLSLATWPIAPCANRTVFLSIAELERTYQLVPRDVLQPALFIFDTERKWVFDKHNILQKQHFDYRYMCFEQDFLEMLTLKEEAGMVFWFRPQKSYDKLSAFLTSIDDPVAEGKHYQPLILLESRWLTLCGTNGWEGKVRRDGRKRDTERVPKFTKSAARVLSNLQSGSFDYVAVKELLYQSNPTLIFASL</sequence>
<reference evidence="2" key="1">
    <citation type="submission" date="2021-01" db="EMBL/GenBank/DDBJ databases">
        <title>Phytophthora aleatoria, a newly-described species from Pinus radiata is distinct from Phytophthora cactorum isolates based on comparative genomics.</title>
        <authorList>
            <person name="Mcdougal R."/>
            <person name="Panda P."/>
            <person name="Williams N."/>
            <person name="Studholme D.J."/>
        </authorList>
    </citation>
    <scope>NUCLEOTIDE SEQUENCE</scope>
    <source>
        <strain evidence="2">NZFS 3830</strain>
    </source>
</reference>
<organism evidence="2 3">
    <name type="scientific">Phytophthora cactorum</name>
    <dbReference type="NCBI Taxonomy" id="29920"/>
    <lineage>
        <taxon>Eukaryota</taxon>
        <taxon>Sar</taxon>
        <taxon>Stramenopiles</taxon>
        <taxon>Oomycota</taxon>
        <taxon>Peronosporomycetes</taxon>
        <taxon>Peronosporales</taxon>
        <taxon>Peronosporaceae</taxon>
        <taxon>Phytophthora</taxon>
    </lineage>
</organism>
<dbReference type="VEuPathDB" id="FungiDB:PC110_g9508"/>
<proteinExistence type="predicted"/>
<dbReference type="Proteomes" id="UP000688947">
    <property type="component" value="Unassembled WGS sequence"/>
</dbReference>
<accession>A0A8T1UJI4</accession>
<feature type="compositionally biased region" description="Basic and acidic residues" evidence="1">
    <location>
        <begin position="78"/>
        <end position="93"/>
    </location>
</feature>
<feature type="region of interest" description="Disordered" evidence="1">
    <location>
        <begin position="36"/>
        <end position="143"/>
    </location>
</feature>
<comment type="caution">
    <text evidence="2">The sequence shown here is derived from an EMBL/GenBank/DDBJ whole genome shotgun (WGS) entry which is preliminary data.</text>
</comment>
<gene>
    <name evidence="2" type="ORF">JG687_00006666</name>
</gene>
<dbReference type="AlphaFoldDB" id="A0A8T1UJI4"/>
<dbReference type="VEuPathDB" id="FungiDB:PC110_g9509"/>
<dbReference type="OrthoDB" id="432217at2759"/>
<evidence type="ECO:0000256" key="1">
    <source>
        <dbReference type="SAM" id="MobiDB-lite"/>
    </source>
</evidence>
<dbReference type="CDD" id="cd17039">
    <property type="entry name" value="Ubl_ubiquitin_like"/>
    <property type="match status" value="1"/>
</dbReference>
<dbReference type="EMBL" id="JAENGZ010000277">
    <property type="protein sequence ID" value="KAG6963267.1"/>
    <property type="molecule type" value="Genomic_DNA"/>
</dbReference>
<protein>
    <submittedName>
        <fullName evidence="2">Uncharacterized protein</fullName>
    </submittedName>
</protein>
<evidence type="ECO:0000313" key="2">
    <source>
        <dbReference type="EMBL" id="KAG6963267.1"/>
    </source>
</evidence>
<name>A0A8T1UJI4_9STRA</name>